<dbReference type="Proteomes" id="UP000887458">
    <property type="component" value="Unassembled WGS sequence"/>
</dbReference>
<feature type="transmembrane region" description="Helical" evidence="1">
    <location>
        <begin position="42"/>
        <end position="64"/>
    </location>
</feature>
<evidence type="ECO:0000256" key="1">
    <source>
        <dbReference type="SAM" id="Phobius"/>
    </source>
</evidence>
<proteinExistence type="predicted"/>
<evidence type="ECO:0000313" key="3">
    <source>
        <dbReference type="Proteomes" id="UP000887458"/>
    </source>
</evidence>
<accession>A0ABQ8IRF8</accession>
<protein>
    <submittedName>
        <fullName evidence="2">Uncharacterized protein</fullName>
    </submittedName>
</protein>
<reference evidence="2 3" key="2">
    <citation type="journal article" date="2022" name="Mol. Biol. Evol.">
        <title>Comparative Genomics Reveals Insights into the Divergent Evolution of Astigmatic Mites and Household Pest Adaptations.</title>
        <authorList>
            <person name="Xiong Q."/>
            <person name="Wan A.T."/>
            <person name="Liu X."/>
            <person name="Fung C.S."/>
            <person name="Xiao X."/>
            <person name="Malainual N."/>
            <person name="Hou J."/>
            <person name="Wang L."/>
            <person name="Wang M."/>
            <person name="Yang K.Y."/>
            <person name="Cui Y."/>
            <person name="Leung E.L."/>
            <person name="Nong W."/>
            <person name="Shin S.K."/>
            <person name="Au S.W."/>
            <person name="Jeong K.Y."/>
            <person name="Chew F.T."/>
            <person name="Hui J.H."/>
            <person name="Leung T.F."/>
            <person name="Tungtrongchitr A."/>
            <person name="Zhong N."/>
            <person name="Liu Z."/>
            <person name="Tsui S.K."/>
        </authorList>
    </citation>
    <scope>NUCLEOTIDE SEQUENCE [LARGE SCALE GENOMIC DNA]</scope>
    <source>
        <strain evidence="2">Derp</strain>
    </source>
</reference>
<gene>
    <name evidence="2" type="ORF">DERP_013220</name>
</gene>
<sequence length="92" mass="10697">MIITIINVYLYNTFSHFHPYYEDGIRMHEPMQQYCPLFLESLIVAFGGRATIILHFVTILYAFFNEMASIFADKMKKRHPSTGTVTIPTKGF</sequence>
<keyword evidence="1" id="KW-0472">Membrane</keyword>
<keyword evidence="1" id="KW-0812">Transmembrane</keyword>
<evidence type="ECO:0000313" key="2">
    <source>
        <dbReference type="EMBL" id="KAH9412911.1"/>
    </source>
</evidence>
<reference evidence="2 3" key="1">
    <citation type="journal article" date="2018" name="J. Allergy Clin. Immunol.">
        <title>High-quality assembly of Dermatophagoides pteronyssinus genome and transcriptome reveals a wide range of novel allergens.</title>
        <authorList>
            <person name="Liu X.Y."/>
            <person name="Yang K.Y."/>
            <person name="Wang M.Q."/>
            <person name="Kwok J.S."/>
            <person name="Zeng X."/>
            <person name="Yang Z."/>
            <person name="Xiao X.J."/>
            <person name="Lau C.P."/>
            <person name="Li Y."/>
            <person name="Huang Z.M."/>
            <person name="Ba J.G."/>
            <person name="Yim A.K."/>
            <person name="Ouyang C.Y."/>
            <person name="Ngai S.M."/>
            <person name="Chan T.F."/>
            <person name="Leung E.L."/>
            <person name="Liu L."/>
            <person name="Liu Z.G."/>
            <person name="Tsui S.K."/>
        </authorList>
    </citation>
    <scope>NUCLEOTIDE SEQUENCE [LARGE SCALE GENOMIC DNA]</scope>
    <source>
        <strain evidence="2">Derp</strain>
    </source>
</reference>
<keyword evidence="3" id="KW-1185">Reference proteome</keyword>
<name>A0ABQ8IRF8_DERPT</name>
<comment type="caution">
    <text evidence="2">The sequence shown here is derived from an EMBL/GenBank/DDBJ whole genome shotgun (WGS) entry which is preliminary data.</text>
</comment>
<keyword evidence="1" id="KW-1133">Transmembrane helix</keyword>
<dbReference type="EMBL" id="NJHN03000126">
    <property type="protein sequence ID" value="KAH9412911.1"/>
    <property type="molecule type" value="Genomic_DNA"/>
</dbReference>
<organism evidence="2 3">
    <name type="scientific">Dermatophagoides pteronyssinus</name>
    <name type="common">European house dust mite</name>
    <dbReference type="NCBI Taxonomy" id="6956"/>
    <lineage>
        <taxon>Eukaryota</taxon>
        <taxon>Metazoa</taxon>
        <taxon>Ecdysozoa</taxon>
        <taxon>Arthropoda</taxon>
        <taxon>Chelicerata</taxon>
        <taxon>Arachnida</taxon>
        <taxon>Acari</taxon>
        <taxon>Acariformes</taxon>
        <taxon>Sarcoptiformes</taxon>
        <taxon>Astigmata</taxon>
        <taxon>Psoroptidia</taxon>
        <taxon>Analgoidea</taxon>
        <taxon>Pyroglyphidae</taxon>
        <taxon>Dermatophagoidinae</taxon>
        <taxon>Dermatophagoides</taxon>
    </lineage>
</organism>